<keyword evidence="3" id="KW-1185">Reference proteome</keyword>
<dbReference type="AlphaFoldDB" id="A0A8B8KLU9"/>
<accession>A0A8B8KLU9</accession>
<feature type="compositionally biased region" description="Polar residues" evidence="2">
    <location>
        <begin position="244"/>
        <end position="260"/>
    </location>
</feature>
<feature type="compositionally biased region" description="Basic and acidic residues" evidence="2">
    <location>
        <begin position="306"/>
        <end position="318"/>
    </location>
</feature>
<evidence type="ECO:0000313" key="3">
    <source>
        <dbReference type="Proteomes" id="UP000694853"/>
    </source>
</evidence>
<dbReference type="InterPro" id="IPR005061">
    <property type="entry name" value="Ist1"/>
</dbReference>
<dbReference type="OrthoDB" id="29853at2759"/>
<dbReference type="Pfam" id="PF03398">
    <property type="entry name" value="Ist1"/>
    <property type="match status" value="1"/>
</dbReference>
<dbReference type="GeneID" id="113857213"/>
<name>A0A8B8KLU9_ABRPR</name>
<comment type="similarity">
    <text evidence="1">Belongs to the IST1 family.</text>
</comment>
<feature type="region of interest" description="Disordered" evidence="2">
    <location>
        <begin position="180"/>
        <end position="324"/>
    </location>
</feature>
<reference evidence="3" key="1">
    <citation type="journal article" date="2019" name="Toxins">
        <title>Detection of Abrin-Like and Prepropulchellin-Like Toxin Genes and Transcripts Using Whole Genome Sequencing and Full-Length Transcript Sequencing of Abrus precatorius.</title>
        <authorList>
            <person name="Hovde B.T."/>
            <person name="Daligault H.E."/>
            <person name="Hanschen E.R."/>
            <person name="Kunde Y.A."/>
            <person name="Johnson M.B."/>
            <person name="Starkenburg S.R."/>
            <person name="Johnson S.L."/>
        </authorList>
    </citation>
    <scope>NUCLEOTIDE SEQUENCE [LARGE SCALE GENOMIC DNA]</scope>
</reference>
<evidence type="ECO:0000313" key="4">
    <source>
        <dbReference type="RefSeq" id="XP_027344812.1"/>
    </source>
</evidence>
<evidence type="ECO:0000256" key="1">
    <source>
        <dbReference type="ARBA" id="ARBA00005536"/>
    </source>
</evidence>
<protein>
    <submittedName>
        <fullName evidence="4">Uncharacterized protein LOC113857213</fullName>
    </submittedName>
</protein>
<dbReference type="GO" id="GO:0015031">
    <property type="term" value="P:protein transport"/>
    <property type="evidence" value="ECO:0007669"/>
    <property type="project" value="InterPro"/>
</dbReference>
<reference evidence="4" key="2">
    <citation type="submission" date="2025-08" db="UniProtKB">
        <authorList>
            <consortium name="RefSeq"/>
        </authorList>
    </citation>
    <scope>IDENTIFICATION</scope>
    <source>
        <tissue evidence="4">Young leaves</tissue>
    </source>
</reference>
<feature type="compositionally biased region" description="Low complexity" evidence="2">
    <location>
        <begin position="193"/>
        <end position="210"/>
    </location>
</feature>
<dbReference type="PANTHER" id="PTHR12161">
    <property type="entry name" value="IST1 FAMILY MEMBER"/>
    <property type="match status" value="1"/>
</dbReference>
<dbReference type="InterPro" id="IPR042277">
    <property type="entry name" value="IST1-like"/>
</dbReference>
<dbReference type="PANTHER" id="PTHR12161:SF60">
    <property type="entry name" value="REGULATOR OF VPS4 ACTIVITY IN THE MVB PATHWAY PROTEIN"/>
    <property type="match status" value="1"/>
</dbReference>
<dbReference type="Proteomes" id="UP000694853">
    <property type="component" value="Unplaced"/>
</dbReference>
<sequence length="394" mass="44681">MFRWLLKPRFYSKCLSYVKTIKTRLEIRQKRRRAVMKFMKSDIAELLRRGLDNDAHKRAEGLLSEQNMLSCYELIEKFIGCISDNLEELTKQKDCPDECKEAVPSLMYAAARLADLPELRDLRTLFTEKFGNDLEPYINEEFVEKLRGNPPTSEMKNQLLYDIAQEFSLEWDFNDDSWIHQSNSDDETSTGMSFSSHDGQKGSSSSLGSVSEDEVETNRPISYSLIPPPYLKKNTNKGEKVSKKTTYSEAQPKMESNQNLHDPVVKNKTTPRSVRRRPIKSVPDQDSVSGSKIHDAAKLDSGGMKLGKEKASISRQPEDDTGQNTSYTTISHVRGTSLPNEPTNAVETSKGHVRTISLETGMRVGARHVHPNLPDYDDLVAFLLALRKSKKQVD</sequence>
<dbReference type="Gene3D" id="1.20.1260.60">
    <property type="entry name" value="Vacuolar protein sorting-associated protein Ist1"/>
    <property type="match status" value="1"/>
</dbReference>
<dbReference type="RefSeq" id="XP_027344812.1">
    <property type="nucleotide sequence ID" value="XM_027489011.1"/>
</dbReference>
<gene>
    <name evidence="4" type="primary">LOC113857213</name>
</gene>
<dbReference type="KEGG" id="aprc:113857213"/>
<organism evidence="3 4">
    <name type="scientific">Abrus precatorius</name>
    <name type="common">Indian licorice</name>
    <name type="synonym">Glycine abrus</name>
    <dbReference type="NCBI Taxonomy" id="3816"/>
    <lineage>
        <taxon>Eukaryota</taxon>
        <taxon>Viridiplantae</taxon>
        <taxon>Streptophyta</taxon>
        <taxon>Embryophyta</taxon>
        <taxon>Tracheophyta</taxon>
        <taxon>Spermatophyta</taxon>
        <taxon>Magnoliopsida</taxon>
        <taxon>eudicotyledons</taxon>
        <taxon>Gunneridae</taxon>
        <taxon>Pentapetalae</taxon>
        <taxon>rosids</taxon>
        <taxon>fabids</taxon>
        <taxon>Fabales</taxon>
        <taxon>Fabaceae</taxon>
        <taxon>Papilionoideae</taxon>
        <taxon>50 kb inversion clade</taxon>
        <taxon>NPAAA clade</taxon>
        <taxon>indigoferoid/millettioid clade</taxon>
        <taxon>Abreae</taxon>
        <taxon>Abrus</taxon>
    </lineage>
</organism>
<dbReference type="FunFam" id="1.20.1260.60:FF:000002">
    <property type="entry name" value="Vacuolar protein sorting-associated protein IST1"/>
    <property type="match status" value="1"/>
</dbReference>
<evidence type="ECO:0000256" key="2">
    <source>
        <dbReference type="SAM" id="MobiDB-lite"/>
    </source>
</evidence>
<proteinExistence type="inferred from homology"/>